<sequence>MEKNKEFYTYRLGLGLTKWLDNNKKKAKENKLNGVEDLNLVKSEADLVASSGVAKNAVTLIKQGQRNPEYSTLEYIAEALGVPLSTFIHYCESISDEEVFEQLRKVTKRKR</sequence>
<dbReference type="InterPro" id="IPR001387">
    <property type="entry name" value="Cro/C1-type_HTH"/>
</dbReference>
<dbReference type="RefSeq" id="WP_116973975.1">
    <property type="nucleotide sequence ID" value="NZ_QPMM01000001.1"/>
</dbReference>
<dbReference type="Proteomes" id="UP000260644">
    <property type="component" value="Unassembled WGS sequence"/>
</dbReference>
<dbReference type="SUPFAM" id="SSF47413">
    <property type="entry name" value="lambda repressor-like DNA-binding domains"/>
    <property type="match status" value="1"/>
</dbReference>
<keyword evidence="3" id="KW-1185">Reference proteome</keyword>
<dbReference type="OrthoDB" id="9810578at2"/>
<dbReference type="AlphaFoldDB" id="A0A3E1YH86"/>
<dbReference type="EMBL" id="QPMM01000001">
    <property type="protein sequence ID" value="RFS26783.1"/>
    <property type="molecule type" value="Genomic_DNA"/>
</dbReference>
<evidence type="ECO:0000259" key="1">
    <source>
        <dbReference type="PROSITE" id="PS50943"/>
    </source>
</evidence>
<comment type="caution">
    <text evidence="2">The sequence shown here is derived from an EMBL/GenBank/DDBJ whole genome shotgun (WGS) entry which is preliminary data.</text>
</comment>
<dbReference type="CDD" id="cd00093">
    <property type="entry name" value="HTH_XRE"/>
    <property type="match status" value="1"/>
</dbReference>
<dbReference type="InterPro" id="IPR010982">
    <property type="entry name" value="Lambda_DNA-bd_dom_sf"/>
</dbReference>
<dbReference type="PROSITE" id="PS50943">
    <property type="entry name" value="HTH_CROC1"/>
    <property type="match status" value="1"/>
</dbReference>
<dbReference type="GO" id="GO:0003677">
    <property type="term" value="F:DNA binding"/>
    <property type="evidence" value="ECO:0007669"/>
    <property type="project" value="InterPro"/>
</dbReference>
<organism evidence="2 3">
    <name type="scientific">Chitinophaga silvatica</name>
    <dbReference type="NCBI Taxonomy" id="2282649"/>
    <lineage>
        <taxon>Bacteria</taxon>
        <taxon>Pseudomonadati</taxon>
        <taxon>Bacteroidota</taxon>
        <taxon>Chitinophagia</taxon>
        <taxon>Chitinophagales</taxon>
        <taxon>Chitinophagaceae</taxon>
        <taxon>Chitinophaga</taxon>
    </lineage>
</organism>
<dbReference type="Gene3D" id="1.10.260.40">
    <property type="entry name" value="lambda repressor-like DNA-binding domains"/>
    <property type="match status" value="1"/>
</dbReference>
<evidence type="ECO:0000313" key="2">
    <source>
        <dbReference type="EMBL" id="RFS26783.1"/>
    </source>
</evidence>
<name>A0A3E1YH86_9BACT</name>
<evidence type="ECO:0000313" key="3">
    <source>
        <dbReference type="Proteomes" id="UP000260644"/>
    </source>
</evidence>
<protein>
    <recommendedName>
        <fullName evidence="1">HTH cro/C1-type domain-containing protein</fullName>
    </recommendedName>
</protein>
<feature type="domain" description="HTH cro/C1-type" evidence="1">
    <location>
        <begin position="51"/>
        <end position="87"/>
    </location>
</feature>
<proteinExistence type="predicted"/>
<reference evidence="2 3" key="1">
    <citation type="submission" date="2018-07" db="EMBL/GenBank/DDBJ databases">
        <title>Chitinophaga K2CV101002-2 sp. nov., isolated from a monsoon evergreen broad-leaved forest soil.</title>
        <authorList>
            <person name="Lv Y."/>
        </authorList>
    </citation>
    <scope>NUCLEOTIDE SEQUENCE [LARGE SCALE GENOMIC DNA]</scope>
    <source>
        <strain evidence="2 3">GDMCC 1.1288</strain>
    </source>
</reference>
<gene>
    <name evidence="2" type="ORF">DVR12_03075</name>
</gene>
<accession>A0A3E1YH86</accession>